<organism evidence="1 2">
    <name type="scientific">Brassica campestris</name>
    <name type="common">Field mustard</name>
    <dbReference type="NCBI Taxonomy" id="3711"/>
    <lineage>
        <taxon>Eukaryota</taxon>
        <taxon>Viridiplantae</taxon>
        <taxon>Streptophyta</taxon>
        <taxon>Embryophyta</taxon>
        <taxon>Tracheophyta</taxon>
        <taxon>Spermatophyta</taxon>
        <taxon>Magnoliopsida</taxon>
        <taxon>eudicotyledons</taxon>
        <taxon>Gunneridae</taxon>
        <taxon>Pentapetalae</taxon>
        <taxon>rosids</taxon>
        <taxon>malvids</taxon>
        <taxon>Brassicales</taxon>
        <taxon>Brassicaceae</taxon>
        <taxon>Brassiceae</taxon>
        <taxon>Brassica</taxon>
    </lineage>
</organism>
<dbReference type="Gramene" id="A07p17600.2_BraZ1">
    <property type="protein sequence ID" value="A07p17600.2_BraZ1.CDS"/>
    <property type="gene ID" value="A07g17600.2_BraZ1"/>
</dbReference>
<reference evidence="1 2" key="1">
    <citation type="submission" date="2021-07" db="EMBL/GenBank/DDBJ databases">
        <authorList>
            <consortium name="Genoscope - CEA"/>
            <person name="William W."/>
        </authorList>
    </citation>
    <scope>NUCLEOTIDE SEQUENCE [LARGE SCALE GENOMIC DNA]</scope>
</reference>
<dbReference type="EMBL" id="LS974623">
    <property type="protein sequence ID" value="CAG7902116.1"/>
    <property type="molecule type" value="Genomic_DNA"/>
</dbReference>
<evidence type="ECO:0000313" key="2">
    <source>
        <dbReference type="Proteomes" id="UP000694005"/>
    </source>
</evidence>
<accession>A0A8D9HM72</accession>
<sequence length="144" mass="14486">MASVTSATVAIPSFTGLKSTSSKPSTVVKIPTVAAASMKLTVKSSLKDFGVAAVAAAASIALAGNAMAIDILITGFLSNSAVGANAGGREGDGGSAGVVKDSDSVPLSSWDQDASVRAYVSIRGMVDKWFGPLLGLPKTEDFNY</sequence>
<name>A0A8D9HM72_BRACM</name>
<evidence type="ECO:0000313" key="1">
    <source>
        <dbReference type="EMBL" id="CAG7902116.1"/>
    </source>
</evidence>
<dbReference type="Proteomes" id="UP000694005">
    <property type="component" value="Chromosome A07"/>
</dbReference>
<proteinExistence type="predicted"/>
<gene>
    <name evidence="1" type="ORF">BRAPAZ1V2_A07P17600.2</name>
</gene>
<dbReference type="AlphaFoldDB" id="A0A8D9HM72"/>
<protein>
    <submittedName>
        <fullName evidence="1">Uncharacterized protein</fullName>
    </submittedName>
</protein>